<dbReference type="Proteomes" id="UP000472240">
    <property type="component" value="Chromosome 4"/>
</dbReference>
<dbReference type="InParanoid" id="A0A671DNV8"/>
<comment type="subcellular location">
    <subcellularLocation>
        <location evidence="1">Cell membrane</location>
    </subcellularLocation>
    <subcellularLocation>
        <location evidence="2">Cytoplasm</location>
    </subcellularLocation>
</comment>
<keyword evidence="5" id="KW-0963">Cytoplasm</keyword>
<evidence type="ECO:0000256" key="6">
    <source>
        <dbReference type="ARBA" id="ARBA00022553"/>
    </source>
</evidence>
<evidence type="ECO:0000256" key="1">
    <source>
        <dbReference type="ARBA" id="ARBA00004236"/>
    </source>
</evidence>
<reference evidence="13 14" key="2">
    <citation type="journal article" date="2018" name="Annu Rev Anim Biosci">
        <title>Bat Biology, Genomes, and the Bat1K Project: To Generate Chromosome-Level Genomes for All Living Bat Species.</title>
        <authorList>
            <person name="Teeling E.C."/>
            <person name="Vernes S.C."/>
            <person name="Davalos L.M."/>
            <person name="Ray D.A."/>
            <person name="Gilbert M.T.P."/>
            <person name="Myers E."/>
        </authorList>
    </citation>
    <scope>NUCLEOTIDE SEQUENCE</scope>
</reference>
<sequence length="126" mass="14713">MGKIRLLWDEGLEEVKNKTGFSHCQITCLDSWFTSLDKGETGTLSREDFQWIPELAMNPLRDQIIDAFFTEGKEQLNFHGFMRPLAHIQPTEDNEKSQRVNGPEPLNMKFNFSFQSTQLKLELKLY</sequence>
<dbReference type="GO" id="GO:0046872">
    <property type="term" value="F:metal ion binding"/>
    <property type="evidence" value="ECO:0007669"/>
    <property type="project" value="UniProtKB-KW"/>
</dbReference>
<dbReference type="GO" id="GO:0005886">
    <property type="term" value="C:plasma membrane"/>
    <property type="evidence" value="ECO:0007669"/>
    <property type="project" value="UniProtKB-SubCell"/>
</dbReference>
<keyword evidence="11" id="KW-0472">Membrane</keyword>
<reference evidence="13 14" key="1">
    <citation type="journal article" date="2015" name="Annu Rev Anim Biosci">
        <title>The Genome 10K Project: a way forward.</title>
        <authorList>
            <person name="Koepfli K.P."/>
            <person name="Paten B."/>
            <person name="O'Brien S.J."/>
            <person name="Koepfli K.P."/>
            <person name="Paten B."/>
            <person name="Antunes A."/>
            <person name="Belov K."/>
            <person name="Bustamante C."/>
            <person name="Castoe T.A."/>
            <person name="Clawson H."/>
            <person name="Crawford A.J."/>
            <person name="Diekhans M."/>
            <person name="Distel D."/>
            <person name="Durbin R."/>
            <person name="Earl D."/>
            <person name="Fujita M.K."/>
            <person name="Gamble T."/>
            <person name="Georges A."/>
            <person name="Gemmell N."/>
            <person name="Gilbert M.T."/>
            <person name="Graves J.M."/>
            <person name="Green R.E."/>
            <person name="Hickey G."/>
            <person name="Jarvis E.D."/>
            <person name="Johnson W."/>
            <person name="Komissarov A."/>
            <person name="Korf I."/>
            <person name="Kuhn R."/>
            <person name="Larkin D.M."/>
            <person name="Lewin H."/>
            <person name="Lopez J.V."/>
            <person name="Ma J."/>
            <person name="Marques-Bonet T."/>
            <person name="Miller W."/>
            <person name="Murphy R."/>
            <person name="Pevzner P."/>
            <person name="Shapiro B."/>
            <person name="Steiner C."/>
            <person name="Tamazian G."/>
            <person name="Venkatesh B."/>
            <person name="Wang J."/>
            <person name="Wayne R."/>
            <person name="Wiley E."/>
            <person name="Yang H."/>
            <person name="Zhang G."/>
            <person name="Haussler D."/>
            <person name="Ryder O."/>
            <person name="O'Brien S.J."/>
        </authorList>
    </citation>
    <scope>NUCLEOTIDE SEQUENCE</scope>
</reference>
<organism evidence="13 14">
    <name type="scientific">Rhinolophus ferrumequinum</name>
    <name type="common">Greater horseshoe bat</name>
    <dbReference type="NCBI Taxonomy" id="59479"/>
    <lineage>
        <taxon>Eukaryota</taxon>
        <taxon>Metazoa</taxon>
        <taxon>Chordata</taxon>
        <taxon>Craniata</taxon>
        <taxon>Vertebrata</taxon>
        <taxon>Euteleostomi</taxon>
        <taxon>Mammalia</taxon>
        <taxon>Eutheria</taxon>
        <taxon>Laurasiatheria</taxon>
        <taxon>Chiroptera</taxon>
        <taxon>Yinpterochiroptera</taxon>
        <taxon>Rhinolophoidea</taxon>
        <taxon>Rhinolophidae</taxon>
        <taxon>Rhinolophinae</taxon>
        <taxon>Rhinolophus</taxon>
    </lineage>
</organism>
<keyword evidence="9" id="KW-0677">Repeat</keyword>
<keyword evidence="4" id="KW-1003">Cell membrane</keyword>
<keyword evidence="7" id="KW-0519">Myristate</keyword>
<reference evidence="14" key="3">
    <citation type="submission" date="2018-12" db="EMBL/GenBank/DDBJ databases">
        <title>G10K-VGP greater horseshoe bat female genome, primary haplotype.</title>
        <authorList>
            <person name="Teeling E."/>
            <person name="Myers G."/>
            <person name="Vernes S."/>
            <person name="Pippel M."/>
            <person name="Winkler S."/>
            <person name="Fedrigo O."/>
            <person name="Rhie A."/>
            <person name="Koren S."/>
            <person name="Phillippy A."/>
            <person name="Lewin H."/>
            <person name="Damas J."/>
            <person name="Howe K."/>
            <person name="Mountcastle J."/>
            <person name="Jarvis E.D."/>
        </authorList>
    </citation>
    <scope>NUCLEOTIDE SEQUENCE [LARGE SCALE GENOMIC DNA]</scope>
</reference>
<reference evidence="13" key="4">
    <citation type="submission" date="2025-08" db="UniProtKB">
        <authorList>
            <consortium name="Ensembl"/>
        </authorList>
    </citation>
    <scope>IDENTIFICATION</scope>
</reference>
<keyword evidence="12" id="KW-0449">Lipoprotein</keyword>
<dbReference type="OMA" id="DFQWIPE"/>
<evidence type="ECO:0000256" key="10">
    <source>
        <dbReference type="ARBA" id="ARBA00022837"/>
    </source>
</evidence>
<dbReference type="InterPro" id="IPR051875">
    <property type="entry name" value="Calcineurin_B_homologous"/>
</dbReference>
<evidence type="ECO:0000256" key="12">
    <source>
        <dbReference type="ARBA" id="ARBA00023288"/>
    </source>
</evidence>
<evidence type="ECO:0000256" key="8">
    <source>
        <dbReference type="ARBA" id="ARBA00022723"/>
    </source>
</evidence>
<keyword evidence="8" id="KW-0479">Metal-binding</keyword>
<keyword evidence="10" id="KW-0106">Calcium</keyword>
<name>A0A671DNV8_RHIFE</name>
<evidence type="ECO:0000256" key="5">
    <source>
        <dbReference type="ARBA" id="ARBA00022490"/>
    </source>
</evidence>
<dbReference type="AlphaFoldDB" id="A0A671DNV8"/>
<evidence type="ECO:0000256" key="3">
    <source>
        <dbReference type="ARBA" id="ARBA00022448"/>
    </source>
</evidence>
<evidence type="ECO:0000256" key="9">
    <source>
        <dbReference type="ARBA" id="ARBA00022737"/>
    </source>
</evidence>
<evidence type="ECO:0000256" key="4">
    <source>
        <dbReference type="ARBA" id="ARBA00022475"/>
    </source>
</evidence>
<dbReference type="Ensembl" id="ENSRFET00010001312.1">
    <property type="protein sequence ID" value="ENSRFEP00010001180.1"/>
    <property type="gene ID" value="ENSRFEG00010000900.1"/>
</dbReference>
<keyword evidence="6" id="KW-0597">Phosphoprotein</keyword>
<evidence type="ECO:0000256" key="11">
    <source>
        <dbReference type="ARBA" id="ARBA00023136"/>
    </source>
</evidence>
<dbReference type="InterPro" id="IPR011992">
    <property type="entry name" value="EF-hand-dom_pair"/>
</dbReference>
<evidence type="ECO:0000256" key="7">
    <source>
        <dbReference type="ARBA" id="ARBA00022707"/>
    </source>
</evidence>
<evidence type="ECO:0000313" key="13">
    <source>
        <dbReference type="Ensembl" id="ENSRFEP00010001180.1"/>
    </source>
</evidence>
<keyword evidence="3" id="KW-0813">Transport</keyword>
<dbReference type="PANTHER" id="PTHR46002">
    <property type="entry name" value="EG:114D9.1 PROTEIN-RELATED"/>
    <property type="match status" value="1"/>
</dbReference>
<dbReference type="GeneTree" id="ENSGT00940000154629"/>
<proteinExistence type="predicted"/>
<dbReference type="Gene3D" id="1.10.238.10">
    <property type="entry name" value="EF-hand"/>
    <property type="match status" value="1"/>
</dbReference>
<dbReference type="SUPFAM" id="SSF47473">
    <property type="entry name" value="EF-hand"/>
    <property type="match status" value="1"/>
</dbReference>
<protein>
    <recommendedName>
        <fullName evidence="15">EF-hand domain-containing protein</fullName>
    </recommendedName>
</protein>
<evidence type="ECO:0008006" key="15">
    <source>
        <dbReference type="Google" id="ProtNLM"/>
    </source>
</evidence>
<accession>A0A671DNV8</accession>
<evidence type="ECO:0000313" key="14">
    <source>
        <dbReference type="Proteomes" id="UP000472240"/>
    </source>
</evidence>
<evidence type="ECO:0000256" key="2">
    <source>
        <dbReference type="ARBA" id="ARBA00004496"/>
    </source>
</evidence>
<keyword evidence="14" id="KW-1185">Reference proteome</keyword>
<reference evidence="13" key="5">
    <citation type="submission" date="2025-09" db="UniProtKB">
        <authorList>
            <consortium name="Ensembl"/>
        </authorList>
    </citation>
    <scope>IDENTIFICATION</scope>
</reference>
<dbReference type="GO" id="GO:0005737">
    <property type="term" value="C:cytoplasm"/>
    <property type="evidence" value="ECO:0007669"/>
    <property type="project" value="UniProtKB-SubCell"/>
</dbReference>